<comment type="subcellular location">
    <subcellularLocation>
        <location evidence="1">Membrane</location>
        <topology evidence="1">Multi-pass membrane protein</topology>
    </subcellularLocation>
</comment>
<dbReference type="SUPFAM" id="SSF103473">
    <property type="entry name" value="MFS general substrate transporter"/>
    <property type="match status" value="1"/>
</dbReference>
<dbReference type="Gene3D" id="1.20.1250.20">
    <property type="entry name" value="MFS general substrate transporter like domains"/>
    <property type="match status" value="1"/>
</dbReference>
<evidence type="ECO:0000256" key="1">
    <source>
        <dbReference type="ARBA" id="ARBA00004141"/>
    </source>
</evidence>
<feature type="transmembrane region" description="Helical" evidence="5">
    <location>
        <begin position="426"/>
        <end position="448"/>
    </location>
</feature>
<feature type="transmembrane region" description="Helical" evidence="5">
    <location>
        <begin position="301"/>
        <end position="324"/>
    </location>
</feature>
<feature type="transmembrane region" description="Helical" evidence="5">
    <location>
        <begin position="362"/>
        <end position="379"/>
    </location>
</feature>
<accession>A0A975HEU7</accession>
<feature type="transmembrane region" description="Helical" evidence="5">
    <location>
        <begin position="80"/>
        <end position="98"/>
    </location>
</feature>
<evidence type="ECO:0000256" key="4">
    <source>
        <dbReference type="ARBA" id="ARBA00023136"/>
    </source>
</evidence>
<keyword evidence="3 5" id="KW-1133">Transmembrane helix</keyword>
<name>A0A975HEU7_9SPHN</name>
<evidence type="ECO:0000313" key="6">
    <source>
        <dbReference type="EMBL" id="QTH22770.1"/>
    </source>
</evidence>
<feature type="transmembrane region" description="Helical" evidence="5">
    <location>
        <begin position="336"/>
        <end position="355"/>
    </location>
</feature>
<feature type="transmembrane region" description="Helical" evidence="5">
    <location>
        <begin position="198"/>
        <end position="219"/>
    </location>
</feature>
<feature type="transmembrane region" description="Helical" evidence="5">
    <location>
        <begin position="135"/>
        <end position="156"/>
    </location>
</feature>
<dbReference type="Proteomes" id="UP000664914">
    <property type="component" value="Chromosome"/>
</dbReference>
<dbReference type="GO" id="GO:0005886">
    <property type="term" value="C:plasma membrane"/>
    <property type="evidence" value="ECO:0007669"/>
    <property type="project" value="TreeGrafter"/>
</dbReference>
<dbReference type="PANTHER" id="PTHR23501">
    <property type="entry name" value="MAJOR FACILITATOR SUPERFAMILY"/>
    <property type="match status" value="1"/>
</dbReference>
<reference evidence="6" key="2">
    <citation type="submission" date="2021-04" db="EMBL/GenBank/DDBJ databases">
        <title>Isolation and genomic analysis of the ibuprofen-degrading bacterium Sphingomonas strain MPO218.</title>
        <authorList>
            <person name="Aulestia M."/>
            <person name="Flores A."/>
            <person name="Mangas E.L."/>
            <person name="Perez-Pulido A.J."/>
            <person name="Santero E."/>
            <person name="Camacho E.M."/>
        </authorList>
    </citation>
    <scope>NUCLEOTIDE SEQUENCE</scope>
    <source>
        <strain evidence="6">MPO218</strain>
    </source>
</reference>
<sequence length="561" mass="60340">MSGVFLSGSRMAESTDYVFKPHERPTLPGSPANPDHPSRRRMGYFAIGCLIGVTGGLGNALVTVNLNFAQGTLGLNSDEATWLTAAYFMTNVTANLLLVKFRQQFGLQMFIRYMLAAYAVTALAHLLVHDFWTSVAVRAASGIAASGLSTLTVLYLSQGMSAPKRLAGIMIGISIPQLATPLARVLSPGLLIWGDWHMLYWFELGMTLATLAAVMSLPLPPSERVHAFEKLDFLTFALLAPGLWLLVAVLSEGRIQWWAERPWIGWSLAGSIALIAAALVVEHHRVNPLINTRWLGTREMVRLIAVASSIRILLSEQAFGSVGLLTTLGMLNDQMVTLNLVIIVASVAGIAAAVLTFRPANVARPLTIAVILIAIGSFMDADTTNLTRPSSFYVSQAIIGFASLLFMAQAIVIGIARTLLAGTKHFISFIVLFSLSQSIGGLVGSALLGTFQVVREKYHSHELVQSIVMSDPQVAARIGAGARSLGGVIGDPVLQGAQGAALLARTVTREANILAYNDVFLLIGVLAVATVIWSYGIRLSMRRRGEISPVLELQRRMAQGK</sequence>
<evidence type="ECO:0000313" key="7">
    <source>
        <dbReference type="Proteomes" id="UP000664914"/>
    </source>
</evidence>
<feature type="transmembrane region" description="Helical" evidence="5">
    <location>
        <begin position="519"/>
        <end position="537"/>
    </location>
</feature>
<dbReference type="InterPro" id="IPR011701">
    <property type="entry name" value="MFS"/>
</dbReference>
<protein>
    <submittedName>
        <fullName evidence="6">MFS transporter</fullName>
    </submittedName>
</protein>
<keyword evidence="4 5" id="KW-0472">Membrane</keyword>
<keyword evidence="2 5" id="KW-0812">Transmembrane</keyword>
<dbReference type="GO" id="GO:0022857">
    <property type="term" value="F:transmembrane transporter activity"/>
    <property type="evidence" value="ECO:0007669"/>
    <property type="project" value="InterPro"/>
</dbReference>
<evidence type="ECO:0000256" key="5">
    <source>
        <dbReference type="SAM" id="Phobius"/>
    </source>
</evidence>
<evidence type="ECO:0000256" key="3">
    <source>
        <dbReference type="ARBA" id="ARBA00022989"/>
    </source>
</evidence>
<feature type="transmembrane region" description="Helical" evidence="5">
    <location>
        <begin position="44"/>
        <end position="68"/>
    </location>
</feature>
<gene>
    <name evidence="6" type="ORF">HRJ34_04395</name>
</gene>
<dbReference type="AlphaFoldDB" id="A0A975HEU7"/>
<evidence type="ECO:0000256" key="2">
    <source>
        <dbReference type="ARBA" id="ARBA00022692"/>
    </source>
</evidence>
<feature type="transmembrane region" description="Helical" evidence="5">
    <location>
        <begin position="231"/>
        <end position="251"/>
    </location>
</feature>
<feature type="transmembrane region" description="Helical" evidence="5">
    <location>
        <begin position="110"/>
        <end position="129"/>
    </location>
</feature>
<organism evidence="6 7">
    <name type="scientific">Rhizorhabdus wittichii</name>
    <dbReference type="NCBI Taxonomy" id="160791"/>
    <lineage>
        <taxon>Bacteria</taxon>
        <taxon>Pseudomonadati</taxon>
        <taxon>Pseudomonadota</taxon>
        <taxon>Alphaproteobacteria</taxon>
        <taxon>Sphingomonadales</taxon>
        <taxon>Sphingomonadaceae</taxon>
        <taxon>Rhizorhabdus</taxon>
    </lineage>
</organism>
<dbReference type="InterPro" id="IPR036259">
    <property type="entry name" value="MFS_trans_sf"/>
</dbReference>
<feature type="transmembrane region" description="Helical" evidence="5">
    <location>
        <begin position="263"/>
        <end position="281"/>
    </location>
</feature>
<dbReference type="Pfam" id="PF07690">
    <property type="entry name" value="MFS_1"/>
    <property type="match status" value="1"/>
</dbReference>
<feature type="transmembrane region" description="Helical" evidence="5">
    <location>
        <begin position="168"/>
        <end position="186"/>
    </location>
</feature>
<dbReference type="PANTHER" id="PTHR23501:SF51">
    <property type="entry name" value="MULTIDRUG RESISTANCE PROTEIN B"/>
    <property type="match status" value="1"/>
</dbReference>
<proteinExistence type="predicted"/>
<dbReference type="EMBL" id="CP059319">
    <property type="protein sequence ID" value="QTH22770.1"/>
    <property type="molecule type" value="Genomic_DNA"/>
</dbReference>
<reference evidence="6" key="1">
    <citation type="submission" date="2020-07" db="EMBL/GenBank/DDBJ databases">
        <authorList>
            <person name="Camacho E."/>
        </authorList>
    </citation>
    <scope>NUCLEOTIDE SEQUENCE</scope>
    <source>
        <strain evidence="6">MPO218</strain>
    </source>
</reference>
<feature type="transmembrane region" description="Helical" evidence="5">
    <location>
        <begin position="391"/>
        <end position="414"/>
    </location>
</feature>